<organism evidence="2 3">
    <name type="scientific">Gluconacetobacter tumulisoli</name>
    <dbReference type="NCBI Taxonomy" id="1286189"/>
    <lineage>
        <taxon>Bacteria</taxon>
        <taxon>Pseudomonadati</taxon>
        <taxon>Pseudomonadota</taxon>
        <taxon>Alphaproteobacteria</taxon>
        <taxon>Acetobacterales</taxon>
        <taxon>Acetobacteraceae</taxon>
        <taxon>Gluconacetobacter</taxon>
    </lineage>
</organism>
<dbReference type="AlphaFoldDB" id="A0A7W4K8W4"/>
<sequence>MTHSVVLNALAERERRIGLLLARAPHRLRRTVNWLRVPSRRRWRLLSGGLLILGGFLSILPLLGIWMLPLGLVLLSDDFAILRRRVDRILAYIEQSHPRWMGLPDRK</sequence>
<accession>A0A7W4K8W4</accession>
<evidence type="ECO:0000256" key="1">
    <source>
        <dbReference type="SAM" id="Phobius"/>
    </source>
</evidence>
<proteinExistence type="predicted"/>
<name>A0A7W4K8W4_9PROT</name>
<evidence type="ECO:0000313" key="3">
    <source>
        <dbReference type="Proteomes" id="UP000578030"/>
    </source>
</evidence>
<feature type="transmembrane region" description="Helical" evidence="1">
    <location>
        <begin position="50"/>
        <end position="75"/>
    </location>
</feature>
<gene>
    <name evidence="2" type="ORF">HLH28_13040</name>
</gene>
<dbReference type="RefSeq" id="WP_182959837.1">
    <property type="nucleotide sequence ID" value="NZ_JABEQM010000010.1"/>
</dbReference>
<keyword evidence="1" id="KW-0812">Transmembrane</keyword>
<keyword evidence="1" id="KW-1133">Transmembrane helix</keyword>
<evidence type="ECO:0000313" key="2">
    <source>
        <dbReference type="EMBL" id="MBB2202486.1"/>
    </source>
</evidence>
<dbReference type="Proteomes" id="UP000578030">
    <property type="component" value="Unassembled WGS sequence"/>
</dbReference>
<keyword evidence="1" id="KW-0472">Membrane</keyword>
<comment type="caution">
    <text evidence="2">The sequence shown here is derived from an EMBL/GenBank/DDBJ whole genome shotgun (WGS) entry which is preliminary data.</text>
</comment>
<dbReference type="EMBL" id="JABEQM010000010">
    <property type="protein sequence ID" value="MBB2202486.1"/>
    <property type="molecule type" value="Genomic_DNA"/>
</dbReference>
<reference evidence="2 3" key="1">
    <citation type="submission" date="2020-04" db="EMBL/GenBank/DDBJ databases">
        <title>Description of novel Gluconacetobacter.</title>
        <authorList>
            <person name="Sombolestani A."/>
        </authorList>
    </citation>
    <scope>NUCLEOTIDE SEQUENCE [LARGE SCALE GENOMIC DNA]</scope>
    <source>
        <strain evidence="2 3">LMG 27802</strain>
    </source>
</reference>
<keyword evidence="3" id="KW-1185">Reference proteome</keyword>
<protein>
    <submittedName>
        <fullName evidence="2">Uncharacterized protein</fullName>
    </submittedName>
</protein>